<comment type="similarity">
    <text evidence="3 16">Belongs to the lipase chaperone family.</text>
</comment>
<evidence type="ECO:0000256" key="11">
    <source>
        <dbReference type="ARBA" id="ARBA00023136"/>
    </source>
</evidence>
<sequence length="341" mass="38493">MKVIALLLLLAVTVTLGVAINWQDPVETQPDQAQRVAPVRAPSPAPTQTSVRLPDPRPSPVATIRRLPPSFAGTQVDGQLRTDASGRLIIENDIRRVFDYFLASIGEEPLEASVTRLRHYIEAQLPQPGEGQALQLLAQYLDYKRQLLLLEQDHVRQADLNAMRERLQAVRQLRAQLFDDEVHQAFFALDETADSFTLERLAIRRDSTLDAAAKGAAIDRLQSSLPPELQDAMVIQLQSELREQTRALQARGATPADLRRLRQQLVGNAATARLERLDLKRQEWQRRLSSYQKEKSRIESSRGLGEADKRAAIARLAAERFDENERQRLEAVEQLLVIKQS</sequence>
<dbReference type="OrthoDB" id="7025807at2"/>
<reference evidence="19 20" key="1">
    <citation type="submission" date="2015-02" db="EMBL/GenBank/DDBJ databases">
        <title>Draft genome sequence of Pseudomonas stutzeri NT0128 isolated from wheat (Triticum turgidum) rhizosphere.</title>
        <authorList>
            <person name="Tovi N."/>
            <person name="Frenk S."/>
            <person name="Hadar Y."/>
            <person name="Minz D."/>
        </authorList>
    </citation>
    <scope>NUCLEOTIDE SEQUENCE [LARGE SCALE GENOMIC DNA]</scope>
    <source>
        <strain evidence="19 20">NT0128</strain>
    </source>
</reference>
<evidence type="ECO:0000256" key="10">
    <source>
        <dbReference type="ARBA" id="ARBA00023098"/>
    </source>
</evidence>
<dbReference type="HAMAP" id="MF_00790">
    <property type="entry name" value="Lipase_chap"/>
    <property type="match status" value="1"/>
</dbReference>
<evidence type="ECO:0000313" key="19">
    <source>
        <dbReference type="EMBL" id="KJH82778.1"/>
    </source>
</evidence>
<keyword evidence="12 16" id="KW-0143">Chaperone</keyword>
<keyword evidence="6 16" id="KW-0997">Cell inner membrane</keyword>
<dbReference type="RefSeq" id="WP_045161561.1">
    <property type="nucleotide sequence ID" value="NZ_JYHV01000014.1"/>
</dbReference>
<evidence type="ECO:0000256" key="2">
    <source>
        <dbReference type="ARBA" id="ARBA00004383"/>
    </source>
</evidence>
<protein>
    <recommendedName>
        <fullName evidence="4 16">Lipase chaperone</fullName>
    </recommendedName>
    <alternativeName>
        <fullName evidence="16">Lipase activator protein</fullName>
    </alternativeName>
    <alternativeName>
        <fullName evidence="15 16">Lipase foldase</fullName>
    </alternativeName>
    <alternativeName>
        <fullName evidence="13 16">Lipase helper protein</fullName>
    </alternativeName>
    <alternativeName>
        <fullName evidence="14 16">Lipase modulator</fullName>
    </alternativeName>
</protein>
<evidence type="ECO:0000256" key="3">
    <source>
        <dbReference type="ARBA" id="ARBA00010358"/>
    </source>
</evidence>
<evidence type="ECO:0000256" key="18">
    <source>
        <dbReference type="SAM" id="MobiDB-lite"/>
    </source>
</evidence>
<dbReference type="NCBIfam" id="NF002334">
    <property type="entry name" value="PRK01294.1-2"/>
    <property type="match status" value="1"/>
</dbReference>
<keyword evidence="9 16" id="KW-1133">Transmembrane helix</keyword>
<dbReference type="Pfam" id="PF03280">
    <property type="entry name" value="Lipase_chap"/>
    <property type="match status" value="1"/>
</dbReference>
<feature type="region of interest" description="Disordered" evidence="18">
    <location>
        <begin position="31"/>
        <end position="59"/>
    </location>
</feature>
<evidence type="ECO:0000256" key="9">
    <source>
        <dbReference type="ARBA" id="ARBA00022989"/>
    </source>
</evidence>
<dbReference type="EMBL" id="JYHV01000014">
    <property type="protein sequence ID" value="KJH82778.1"/>
    <property type="molecule type" value="Genomic_DNA"/>
</dbReference>
<evidence type="ECO:0000313" key="20">
    <source>
        <dbReference type="Proteomes" id="UP000032487"/>
    </source>
</evidence>
<comment type="caution">
    <text evidence="19">The sequence shown here is derived from an EMBL/GenBank/DDBJ whole genome shotgun (WGS) entry which is preliminary data.</text>
</comment>
<name>A0A0D9AP56_STUST</name>
<evidence type="ECO:0000256" key="13">
    <source>
        <dbReference type="ARBA" id="ARBA00030948"/>
    </source>
</evidence>
<feature type="coiled-coil region" evidence="17">
    <location>
        <begin position="274"/>
        <end position="301"/>
    </location>
</feature>
<evidence type="ECO:0000256" key="15">
    <source>
        <dbReference type="ARBA" id="ARBA00033028"/>
    </source>
</evidence>
<comment type="subcellular location">
    <subcellularLocation>
        <location evidence="2">Cell inner membrane</location>
        <topology evidence="2">Single-pass membrane protein</topology>
        <orientation evidence="2">Periplasmic side</orientation>
    </subcellularLocation>
</comment>
<organism evidence="19 20">
    <name type="scientific">Stutzerimonas stutzeri</name>
    <name type="common">Pseudomonas stutzeri</name>
    <dbReference type="NCBI Taxonomy" id="316"/>
    <lineage>
        <taxon>Bacteria</taxon>
        <taxon>Pseudomonadati</taxon>
        <taxon>Pseudomonadota</taxon>
        <taxon>Gammaproteobacteria</taxon>
        <taxon>Pseudomonadales</taxon>
        <taxon>Pseudomonadaceae</taxon>
        <taxon>Stutzerimonas</taxon>
    </lineage>
</organism>
<evidence type="ECO:0000256" key="6">
    <source>
        <dbReference type="ARBA" id="ARBA00022519"/>
    </source>
</evidence>
<keyword evidence="10 16" id="KW-0443">Lipid metabolism</keyword>
<evidence type="ECO:0000256" key="14">
    <source>
        <dbReference type="ARBA" id="ARBA00031542"/>
    </source>
</evidence>
<evidence type="ECO:0000256" key="12">
    <source>
        <dbReference type="ARBA" id="ARBA00023186"/>
    </source>
</evidence>
<evidence type="ECO:0000256" key="1">
    <source>
        <dbReference type="ARBA" id="ARBA00003280"/>
    </source>
</evidence>
<feature type="compositionally biased region" description="Low complexity" evidence="18">
    <location>
        <begin position="33"/>
        <end position="42"/>
    </location>
</feature>
<dbReference type="Proteomes" id="UP000032487">
    <property type="component" value="Unassembled WGS sequence"/>
</dbReference>
<gene>
    <name evidence="16" type="primary">lifO</name>
    <name evidence="19" type="ORF">UF78_07965</name>
</gene>
<dbReference type="InterPro" id="IPR004961">
    <property type="entry name" value="Lipase_chaperone"/>
</dbReference>
<dbReference type="AlphaFoldDB" id="A0A0D9AP56"/>
<keyword evidence="5 16" id="KW-1003">Cell membrane</keyword>
<dbReference type="GO" id="GO:0051082">
    <property type="term" value="F:unfolded protein binding"/>
    <property type="evidence" value="ECO:0007669"/>
    <property type="project" value="UniProtKB-UniRule"/>
</dbReference>
<evidence type="ECO:0000256" key="5">
    <source>
        <dbReference type="ARBA" id="ARBA00022475"/>
    </source>
</evidence>
<comment type="function">
    <text evidence="1 16">May be involved in the folding of the extracellular lipase during its passage through the periplasm.</text>
</comment>
<evidence type="ECO:0000256" key="17">
    <source>
        <dbReference type="SAM" id="Coils"/>
    </source>
</evidence>
<dbReference type="PATRIC" id="fig|316.101.peg.1308"/>
<dbReference type="SUPFAM" id="SSF158855">
    <property type="entry name" value="Lipase chaperone-like"/>
    <property type="match status" value="1"/>
</dbReference>
<evidence type="ECO:0000256" key="4">
    <source>
        <dbReference type="ARBA" id="ARBA00019692"/>
    </source>
</evidence>
<evidence type="ECO:0000256" key="8">
    <source>
        <dbReference type="ARBA" id="ARBA00022963"/>
    </source>
</evidence>
<evidence type="ECO:0000256" key="7">
    <source>
        <dbReference type="ARBA" id="ARBA00022692"/>
    </source>
</evidence>
<proteinExistence type="inferred from homology"/>
<keyword evidence="7 16" id="KW-0812">Transmembrane</keyword>
<keyword evidence="8 16" id="KW-0442">Lipid degradation</keyword>
<keyword evidence="17" id="KW-0175">Coiled coil</keyword>
<dbReference type="GO" id="GO:0006457">
    <property type="term" value="P:protein folding"/>
    <property type="evidence" value="ECO:0007669"/>
    <property type="project" value="UniProtKB-UniRule"/>
</dbReference>
<dbReference type="GO" id="GO:0016042">
    <property type="term" value="P:lipid catabolic process"/>
    <property type="evidence" value="ECO:0007669"/>
    <property type="project" value="UniProtKB-UniRule"/>
</dbReference>
<accession>A0A0D9AP56</accession>
<dbReference type="GO" id="GO:0005886">
    <property type="term" value="C:plasma membrane"/>
    <property type="evidence" value="ECO:0007669"/>
    <property type="project" value="UniProtKB-SubCell"/>
</dbReference>
<evidence type="ECO:0000256" key="16">
    <source>
        <dbReference type="HAMAP-Rule" id="MF_00790"/>
    </source>
</evidence>
<keyword evidence="11 16" id="KW-0472">Membrane</keyword>